<feature type="transmembrane region" description="Helical" evidence="5">
    <location>
        <begin position="241"/>
        <end position="262"/>
    </location>
</feature>
<keyword evidence="4 5" id="KW-0472">Membrane</keyword>
<comment type="caution">
    <text evidence="7">The sequence shown here is derived from an EMBL/GenBank/DDBJ whole genome shotgun (WGS) entry which is preliminary data.</text>
</comment>
<evidence type="ECO:0000313" key="8">
    <source>
        <dbReference type="Proteomes" id="UP001642464"/>
    </source>
</evidence>
<reference evidence="7 8" key="1">
    <citation type="submission" date="2024-02" db="EMBL/GenBank/DDBJ databases">
        <authorList>
            <person name="Chen Y."/>
            <person name="Shah S."/>
            <person name="Dougan E. K."/>
            <person name="Thang M."/>
            <person name="Chan C."/>
        </authorList>
    </citation>
    <scope>NUCLEOTIDE SEQUENCE [LARGE SCALE GENOMIC DNA]</scope>
</reference>
<comment type="subcellular location">
    <subcellularLocation>
        <location evidence="1">Membrane</location>
        <topology evidence="1">Multi-pass membrane protein</topology>
    </subcellularLocation>
</comment>
<dbReference type="Proteomes" id="UP001642464">
    <property type="component" value="Unassembled WGS sequence"/>
</dbReference>
<organism evidence="7 8">
    <name type="scientific">Durusdinium trenchii</name>
    <dbReference type="NCBI Taxonomy" id="1381693"/>
    <lineage>
        <taxon>Eukaryota</taxon>
        <taxon>Sar</taxon>
        <taxon>Alveolata</taxon>
        <taxon>Dinophyceae</taxon>
        <taxon>Suessiales</taxon>
        <taxon>Symbiodiniaceae</taxon>
        <taxon>Durusdinium</taxon>
    </lineage>
</organism>
<feature type="transmembrane region" description="Helical" evidence="5">
    <location>
        <begin position="89"/>
        <end position="112"/>
    </location>
</feature>
<feature type="transmembrane region" description="Helical" evidence="5">
    <location>
        <begin position="132"/>
        <end position="153"/>
    </location>
</feature>
<evidence type="ECO:0000256" key="2">
    <source>
        <dbReference type="ARBA" id="ARBA00022692"/>
    </source>
</evidence>
<evidence type="ECO:0000256" key="5">
    <source>
        <dbReference type="SAM" id="Phobius"/>
    </source>
</evidence>
<protein>
    <submittedName>
        <fullName evidence="7">NADH-quinone oxidoreductase subunit N (NADH dehydrogenase I subunit N) (NDH-1 subunit N)</fullName>
    </submittedName>
</protein>
<evidence type="ECO:0000313" key="7">
    <source>
        <dbReference type="EMBL" id="CAK9103470.1"/>
    </source>
</evidence>
<feature type="transmembrane region" description="Helical" evidence="5">
    <location>
        <begin position="198"/>
        <end position="221"/>
    </location>
</feature>
<name>A0ABP0RS42_9DINO</name>
<keyword evidence="8" id="KW-1185">Reference proteome</keyword>
<feature type="domain" description="NADH:quinone oxidoreductase/Mrp antiporter transmembrane" evidence="6">
    <location>
        <begin position="7"/>
        <end position="330"/>
    </location>
</feature>
<sequence length="555" mass="59461">MLLATGANNLLMLFLSVEMMSVPSYAMVGFLKGKAKSSEAAFKYVVYGAGTAGIMLYGVSLLAGLLGTLDMGQLGERFALLMGEQGFGLSAPISVVTVLGILMVLVGLAFKLSLVPFHFWCPDAFEGASAEVGGFLSVASKAAAFALLVRFVMAFQGSAEVLHELSLFFGIALGVCAAASMTFGNLAAYTQDNVKRLLAYSTIAHAGYMLMAISALLVILSNPVSAEDAQYASAALCVEGLMYYIAVYLFMNLAAFAVVALVRNETYREDIEGFNGLISCNTPTKVLCICMAFSFFSLVGMPPFGGFFAKMLIFYGAFQAGTVHWFLWALLAIGGVNTVFSLFYYLRVLKAMFIAPRAEESRPVETPAMVSAYVVLLTIPLLALGASPLQQDLSATARLDCGARCGTFSMNQTDSNARINALLVQLNRSLVQYVHEADTYANGASQGLLDLVESIATRQREDVARLVGLLDERNHAINFGVFPVDYTSLHYVAVSYLLDRLIAAQQSLVDEFEKAKTELSNDPAAATVIAEIAQAEQSALEKLKEGKQPTPAATA</sequence>
<feature type="transmembrane region" description="Helical" evidence="5">
    <location>
        <begin position="325"/>
        <end position="346"/>
    </location>
</feature>
<feature type="transmembrane region" description="Helical" evidence="5">
    <location>
        <begin position="367"/>
        <end position="386"/>
    </location>
</feature>
<evidence type="ECO:0000259" key="6">
    <source>
        <dbReference type="Pfam" id="PF00361"/>
    </source>
</evidence>
<keyword evidence="2 5" id="KW-0812">Transmembrane</keyword>
<evidence type="ECO:0000256" key="1">
    <source>
        <dbReference type="ARBA" id="ARBA00004141"/>
    </source>
</evidence>
<keyword evidence="3 5" id="KW-1133">Transmembrane helix</keyword>
<dbReference type="EMBL" id="CAXAMM010042185">
    <property type="protein sequence ID" value="CAK9103470.1"/>
    <property type="molecule type" value="Genomic_DNA"/>
</dbReference>
<evidence type="ECO:0000256" key="4">
    <source>
        <dbReference type="ARBA" id="ARBA00023136"/>
    </source>
</evidence>
<feature type="transmembrane region" description="Helical" evidence="5">
    <location>
        <begin position="165"/>
        <end position="186"/>
    </location>
</feature>
<feature type="transmembrane region" description="Helical" evidence="5">
    <location>
        <begin position="44"/>
        <end position="69"/>
    </location>
</feature>
<accession>A0ABP0RS42</accession>
<dbReference type="PANTHER" id="PTHR22773">
    <property type="entry name" value="NADH DEHYDROGENASE"/>
    <property type="match status" value="1"/>
</dbReference>
<feature type="transmembrane region" description="Helical" evidence="5">
    <location>
        <begin position="12"/>
        <end position="32"/>
    </location>
</feature>
<evidence type="ECO:0000256" key="3">
    <source>
        <dbReference type="ARBA" id="ARBA00022989"/>
    </source>
</evidence>
<gene>
    <name evidence="7" type="ORF">SCF082_LOCUS48332</name>
</gene>
<feature type="transmembrane region" description="Helical" evidence="5">
    <location>
        <begin position="286"/>
        <end position="305"/>
    </location>
</feature>
<proteinExistence type="predicted"/>
<dbReference type="Pfam" id="PF00361">
    <property type="entry name" value="Proton_antipo_M"/>
    <property type="match status" value="1"/>
</dbReference>
<dbReference type="InterPro" id="IPR001750">
    <property type="entry name" value="ND/Mrp_TM"/>
</dbReference>